<dbReference type="SUPFAM" id="SSF52540">
    <property type="entry name" value="P-loop containing nucleoside triphosphate hydrolases"/>
    <property type="match status" value="1"/>
</dbReference>
<evidence type="ECO:0000313" key="2">
    <source>
        <dbReference type="Proteomes" id="UP000054047"/>
    </source>
</evidence>
<accession>A0A0C2FET6</accession>
<dbReference type="Proteomes" id="UP000054047">
    <property type="component" value="Unassembled WGS sequence"/>
</dbReference>
<organism evidence="1 2">
    <name type="scientific">Ancylostoma duodenale</name>
    <dbReference type="NCBI Taxonomy" id="51022"/>
    <lineage>
        <taxon>Eukaryota</taxon>
        <taxon>Metazoa</taxon>
        <taxon>Ecdysozoa</taxon>
        <taxon>Nematoda</taxon>
        <taxon>Chromadorea</taxon>
        <taxon>Rhabditida</taxon>
        <taxon>Rhabditina</taxon>
        <taxon>Rhabditomorpha</taxon>
        <taxon>Strongyloidea</taxon>
        <taxon>Ancylostomatidae</taxon>
        <taxon>Ancylostomatinae</taxon>
        <taxon>Ancylostoma</taxon>
    </lineage>
</organism>
<gene>
    <name evidence="1" type="ORF">ANCDUO_26456</name>
</gene>
<dbReference type="EMBL" id="KN785004">
    <property type="protein sequence ID" value="KIH43536.1"/>
    <property type="molecule type" value="Genomic_DNA"/>
</dbReference>
<protein>
    <submittedName>
        <fullName evidence="1">Uncharacterized protein</fullName>
    </submittedName>
</protein>
<name>A0A0C2FET6_9BILA</name>
<dbReference type="AlphaFoldDB" id="A0A0C2FET6"/>
<reference evidence="1 2" key="1">
    <citation type="submission" date="2013-12" db="EMBL/GenBank/DDBJ databases">
        <title>Draft genome of the parsitic nematode Ancylostoma duodenale.</title>
        <authorList>
            <person name="Mitreva M."/>
        </authorList>
    </citation>
    <scope>NUCLEOTIDE SEQUENCE [LARGE SCALE GENOMIC DNA]</scope>
    <source>
        <strain evidence="1 2">Zhejiang</strain>
    </source>
</reference>
<keyword evidence="2" id="KW-1185">Reference proteome</keyword>
<evidence type="ECO:0000313" key="1">
    <source>
        <dbReference type="EMBL" id="KIH43536.1"/>
    </source>
</evidence>
<dbReference type="OrthoDB" id="6692397at2759"/>
<dbReference type="Gene3D" id="3.40.50.300">
    <property type="entry name" value="P-loop containing nucleotide triphosphate hydrolases"/>
    <property type="match status" value="1"/>
</dbReference>
<sequence length="53" mass="5993">MGLNLNIRRIIFSGCTRQGELLPNYSALQIAGRAGRYSLTCFIDLHFLSSEKF</sequence>
<dbReference type="InterPro" id="IPR027417">
    <property type="entry name" value="P-loop_NTPase"/>
</dbReference>
<proteinExistence type="predicted"/>